<sequence length="427" mass="47195">MFSPQHLGATIMTAAQTTHSSTPSQVDAEKQCNAGPLRRSAFRALVQDFAPIWFTWCMNSGILSILTHQCPYQFPGLQIVSTVLYVFDLTLFILFSLLFILRFAIFKSLAYAEIVSNQTDLMFCACWPISWMTLTTLTPLICSNAYWGGHAFSLLGYVMWWVAVAWCLVVLTWAFGVMIEQHKASEARIPMPIILPAVSVSTAAVEGAFVVSLSYEISPRLAVPVIVVGFMLVGIGTLLGLILTTYLFHGYLAHGWHAPEQAASVFIFIGPMGQGAAALQQLGRAAQVYGAFAGYNKGTFLTAEAAVSVEASCTIIALMLSGLGFVWLIFSIYSMARCALRRELLWTPGWNAIIFPTGTLVSSMSLFALDMDSPAFRVTTALLIVILFIVYFINLAFTVWNVMKGRLLIVREDERIKERIRAMQKDK</sequence>
<keyword evidence="5 8" id="KW-0812">Transmembrane</keyword>
<feature type="transmembrane region" description="Helical" evidence="8">
    <location>
        <begin position="315"/>
        <end position="336"/>
    </location>
</feature>
<evidence type="ECO:0000256" key="1">
    <source>
        <dbReference type="ARBA" id="ARBA00004651"/>
    </source>
</evidence>
<dbReference type="InterPro" id="IPR038665">
    <property type="entry name" value="Voltage-dep_anion_channel_sf"/>
</dbReference>
<comment type="subcellular location">
    <subcellularLocation>
        <location evidence="1">Cell membrane</location>
        <topology evidence="1">Multi-pass membrane protein</topology>
    </subcellularLocation>
</comment>
<dbReference type="GO" id="GO:0000319">
    <property type="term" value="F:sulfite transmembrane transporter activity"/>
    <property type="evidence" value="ECO:0007669"/>
    <property type="project" value="TreeGrafter"/>
</dbReference>
<dbReference type="Proteomes" id="UP000053259">
    <property type="component" value="Unassembled WGS sequence"/>
</dbReference>
<dbReference type="HOGENOM" id="CLU_030057_1_1_1"/>
<feature type="transmembrane region" description="Helical" evidence="8">
    <location>
        <begin position="191"/>
        <end position="215"/>
    </location>
</feature>
<protein>
    <recommendedName>
        <fullName evidence="11">Sulfite efflux pump SSU1</fullName>
    </recommendedName>
</protein>
<feature type="transmembrane region" description="Helical" evidence="8">
    <location>
        <begin position="79"/>
        <end position="101"/>
    </location>
</feature>
<dbReference type="Pfam" id="PF03595">
    <property type="entry name" value="SLAC1"/>
    <property type="match status" value="1"/>
</dbReference>
<keyword evidence="4" id="KW-1003">Cell membrane</keyword>
<dbReference type="InterPro" id="IPR051629">
    <property type="entry name" value="Sulfite_efflux_TDT"/>
</dbReference>
<dbReference type="STRING" id="253628.A0A0D2A138"/>
<dbReference type="PANTHER" id="PTHR31686">
    <property type="match status" value="1"/>
</dbReference>
<evidence type="ECO:0000256" key="2">
    <source>
        <dbReference type="ARBA" id="ARBA00008566"/>
    </source>
</evidence>
<evidence type="ECO:0000256" key="7">
    <source>
        <dbReference type="ARBA" id="ARBA00023136"/>
    </source>
</evidence>
<accession>A0A0D2A138</accession>
<evidence type="ECO:0000256" key="8">
    <source>
        <dbReference type="SAM" id="Phobius"/>
    </source>
</evidence>
<dbReference type="InParanoid" id="A0A0D2A138"/>
<dbReference type="VEuPathDB" id="FungiDB:PV09_08347"/>
<reference evidence="9 10" key="1">
    <citation type="submission" date="2015-01" db="EMBL/GenBank/DDBJ databases">
        <title>The Genome Sequence of Ochroconis gallopava CBS43764.</title>
        <authorList>
            <consortium name="The Broad Institute Genomics Platform"/>
            <person name="Cuomo C."/>
            <person name="de Hoog S."/>
            <person name="Gorbushina A."/>
            <person name="Stielow B."/>
            <person name="Teixiera M."/>
            <person name="Abouelleil A."/>
            <person name="Chapman S.B."/>
            <person name="Priest M."/>
            <person name="Young S.K."/>
            <person name="Wortman J."/>
            <person name="Nusbaum C."/>
            <person name="Birren B."/>
        </authorList>
    </citation>
    <scope>NUCLEOTIDE SEQUENCE [LARGE SCALE GENOMIC DNA]</scope>
    <source>
        <strain evidence="9 10">CBS 43764</strain>
    </source>
</reference>
<organism evidence="9 10">
    <name type="scientific">Verruconis gallopava</name>
    <dbReference type="NCBI Taxonomy" id="253628"/>
    <lineage>
        <taxon>Eukaryota</taxon>
        <taxon>Fungi</taxon>
        <taxon>Dikarya</taxon>
        <taxon>Ascomycota</taxon>
        <taxon>Pezizomycotina</taxon>
        <taxon>Dothideomycetes</taxon>
        <taxon>Pleosporomycetidae</taxon>
        <taxon>Venturiales</taxon>
        <taxon>Sympoventuriaceae</taxon>
        <taxon>Verruconis</taxon>
    </lineage>
</organism>
<evidence type="ECO:0000256" key="5">
    <source>
        <dbReference type="ARBA" id="ARBA00022692"/>
    </source>
</evidence>
<dbReference type="Gene3D" id="1.50.10.150">
    <property type="entry name" value="Voltage-dependent anion channel"/>
    <property type="match status" value="1"/>
</dbReference>
<feature type="transmembrane region" description="Helical" evidence="8">
    <location>
        <begin position="381"/>
        <end position="403"/>
    </location>
</feature>
<name>A0A0D2A138_9PEZI</name>
<dbReference type="GeneID" id="27316320"/>
<evidence type="ECO:0000256" key="3">
    <source>
        <dbReference type="ARBA" id="ARBA00022448"/>
    </source>
</evidence>
<dbReference type="RefSeq" id="XP_016209859.1">
    <property type="nucleotide sequence ID" value="XM_016362224.1"/>
</dbReference>
<evidence type="ECO:0000256" key="4">
    <source>
        <dbReference type="ARBA" id="ARBA00022475"/>
    </source>
</evidence>
<dbReference type="PANTHER" id="PTHR31686:SF3">
    <property type="entry name" value="ACID TRANSPORT PROTEIN, PUTATIVE (AFU_ORTHOLOGUE AFUA_4G09410)-RELATED"/>
    <property type="match status" value="1"/>
</dbReference>
<evidence type="ECO:0000256" key="6">
    <source>
        <dbReference type="ARBA" id="ARBA00022989"/>
    </source>
</evidence>
<feature type="transmembrane region" description="Helical" evidence="8">
    <location>
        <begin position="121"/>
        <end position="146"/>
    </location>
</feature>
<dbReference type="AlphaFoldDB" id="A0A0D2A138"/>
<keyword evidence="6 8" id="KW-1133">Transmembrane helix</keyword>
<evidence type="ECO:0000313" key="9">
    <source>
        <dbReference type="EMBL" id="KIV99989.1"/>
    </source>
</evidence>
<dbReference type="InterPro" id="IPR004695">
    <property type="entry name" value="SLAC1/Mae1/Ssu1/TehA"/>
</dbReference>
<evidence type="ECO:0000313" key="10">
    <source>
        <dbReference type="Proteomes" id="UP000053259"/>
    </source>
</evidence>
<keyword evidence="3" id="KW-0813">Transport</keyword>
<keyword evidence="7 8" id="KW-0472">Membrane</keyword>
<proteinExistence type="inferred from homology"/>
<dbReference type="OrthoDB" id="2901184at2759"/>
<gene>
    <name evidence="9" type="ORF">PV09_08347</name>
</gene>
<evidence type="ECO:0008006" key="11">
    <source>
        <dbReference type="Google" id="ProtNLM"/>
    </source>
</evidence>
<comment type="similarity">
    <text evidence="2">Belongs to the tellurite-resistance/dicarboxylate transporter (TDT) family.</text>
</comment>
<keyword evidence="10" id="KW-1185">Reference proteome</keyword>
<feature type="transmembrane region" description="Helical" evidence="8">
    <location>
        <begin position="348"/>
        <end position="369"/>
    </location>
</feature>
<feature type="transmembrane region" description="Helical" evidence="8">
    <location>
        <begin position="158"/>
        <end position="179"/>
    </location>
</feature>
<feature type="transmembrane region" description="Helical" evidence="8">
    <location>
        <begin position="221"/>
        <end position="248"/>
    </location>
</feature>
<dbReference type="EMBL" id="KN847568">
    <property type="protein sequence ID" value="KIV99989.1"/>
    <property type="molecule type" value="Genomic_DNA"/>
</dbReference>
<dbReference type="GO" id="GO:0005886">
    <property type="term" value="C:plasma membrane"/>
    <property type="evidence" value="ECO:0007669"/>
    <property type="project" value="UniProtKB-SubCell"/>
</dbReference>